<evidence type="ECO:0000313" key="2">
    <source>
        <dbReference type="EMBL" id="CUS15277.1"/>
    </source>
</evidence>
<feature type="region of interest" description="Disordered" evidence="1">
    <location>
        <begin position="594"/>
        <end position="778"/>
    </location>
</feature>
<feature type="compositionally biased region" description="Gly residues" evidence="1">
    <location>
        <begin position="635"/>
        <end position="650"/>
    </location>
</feature>
<gene>
    <name evidence="2" type="ORF">GSTUAT00000534001</name>
</gene>
<feature type="compositionally biased region" description="Basic residues" evidence="1">
    <location>
        <begin position="761"/>
        <end position="770"/>
    </location>
</feature>
<feature type="compositionally biased region" description="Polar residues" evidence="1">
    <location>
        <begin position="519"/>
        <end position="529"/>
    </location>
</feature>
<dbReference type="Proteomes" id="UP001412239">
    <property type="component" value="Unassembled WGS sequence"/>
</dbReference>
<dbReference type="EMBL" id="LN890948">
    <property type="protein sequence ID" value="CUS15277.1"/>
    <property type="molecule type" value="Genomic_DNA"/>
</dbReference>
<feature type="compositionally biased region" description="Low complexity" evidence="1">
    <location>
        <begin position="72"/>
        <end position="92"/>
    </location>
</feature>
<accession>A0A292Q992</accession>
<feature type="region of interest" description="Disordered" evidence="1">
    <location>
        <begin position="341"/>
        <end position="384"/>
    </location>
</feature>
<feature type="region of interest" description="Disordered" evidence="1">
    <location>
        <begin position="1"/>
        <end position="21"/>
    </location>
</feature>
<sequence length="894" mass="95388">MRINSLLNEGPSSDPHTVNLGNTSTYRAAQSIHTPTDVGFSLHHISHGTSGVEPTSSQLPLHYSPHQQSTNLSRGTISSRSSYSGPSLHSSTAATSPLEAPMPPISATNDRLGHSGQIHETAETASGTGSSFPGRTLPPLITMVPSGPPGSVVCDGPLSPHSTGHYPHQTGTEIGYFSSSRGFYQGQSPQQSQQYPQPFFPQQPHEHVRSNALMNFAVVATETATPVGRKNFEMGAAAEAGRRQSGGPFVEDSIRRNSAPTTITSREQANRAPAPRADREEGMVSSNKPLFLDLDPALRPPSAGSAASTGRTIEEDDQVVHNSFQANAGACLTGHNASMSHENTPLFRPTPEPHTPTLADTNSTDIGPSATPGTGPLNVPSPSPQSFLNEAPKCSYCNVCTTGSPLRKVVSHIFGRNKLSTRQIPKNVWVYYCRKHYQRSRYRNPRGFARQQVILVKRQCERLQLWGGVKDWVIKVRRREELRMNREVGENGEDADEAEDDEEGMADEDPEPNDGGPTSGENSRRNSATIPRRRSSAGGGSNWIIRYTGMEKTIDDIYLLLGKIELEVQENGGKFPDVELLPNVDLSMAAPFVEAEGGGDEGGNGNSGDNDKQEDAEDGGVSGRKAGKKRRRSDGGSGSSGGDDGGGTGGSKKAKNIPPKKGDRKGKKGPSHAEITSGQASTGAGGRLEKAEFSGPFGIHSSSGDVGVPNDHKRTQSDFCKSSITLSEYHEPMHPEQVVTPPPSTSSTGRSTPELDDHQSARHGKGRRGRGSVAQDTCEVPYNLSPRRSARVLPVAVTTPIPPNLAHCNPGTGTPSPSNFTPKELAAIAGEPLHRFDLRRPEAFCLGGMFSESSSGMGPEKSNISLSFDGGSRRPRVGKGGDEVFECIRVAANV</sequence>
<feature type="region of interest" description="Disordered" evidence="1">
    <location>
        <begin position="487"/>
        <end position="542"/>
    </location>
</feature>
<organism evidence="2 3">
    <name type="scientific">Tuber aestivum</name>
    <name type="common">summer truffle</name>
    <dbReference type="NCBI Taxonomy" id="59557"/>
    <lineage>
        <taxon>Eukaryota</taxon>
        <taxon>Fungi</taxon>
        <taxon>Dikarya</taxon>
        <taxon>Ascomycota</taxon>
        <taxon>Pezizomycotina</taxon>
        <taxon>Pezizomycetes</taxon>
        <taxon>Pezizales</taxon>
        <taxon>Tuberaceae</taxon>
        <taxon>Tuber</taxon>
    </lineage>
</organism>
<feature type="compositionally biased region" description="Polar residues" evidence="1">
    <location>
        <begin position="717"/>
        <end position="726"/>
    </location>
</feature>
<feature type="compositionally biased region" description="Polar residues" evidence="1">
    <location>
        <begin position="256"/>
        <end position="267"/>
    </location>
</feature>
<protein>
    <submittedName>
        <fullName evidence="2">Uncharacterized protein</fullName>
    </submittedName>
</protein>
<evidence type="ECO:0000256" key="1">
    <source>
        <dbReference type="SAM" id="MobiDB-lite"/>
    </source>
</evidence>
<dbReference type="AlphaFoldDB" id="A0A292Q992"/>
<feature type="compositionally biased region" description="Acidic residues" evidence="1">
    <location>
        <begin position="490"/>
        <end position="512"/>
    </location>
</feature>
<feature type="region of interest" description="Disordered" evidence="1">
    <location>
        <begin position="236"/>
        <end position="311"/>
    </location>
</feature>
<proteinExistence type="predicted"/>
<feature type="region of interest" description="Disordered" evidence="1">
    <location>
        <begin position="39"/>
        <end position="112"/>
    </location>
</feature>
<keyword evidence="3" id="KW-1185">Reference proteome</keyword>
<evidence type="ECO:0000313" key="3">
    <source>
        <dbReference type="Proteomes" id="UP001412239"/>
    </source>
</evidence>
<reference evidence="2" key="1">
    <citation type="submission" date="2015-10" db="EMBL/GenBank/DDBJ databases">
        <authorList>
            <person name="Regsiter A."/>
            <person name="william w."/>
        </authorList>
    </citation>
    <scope>NUCLEOTIDE SEQUENCE</scope>
    <source>
        <strain evidence="2">Montdore</strain>
    </source>
</reference>
<name>A0A292Q992_9PEZI</name>
<feature type="compositionally biased region" description="Polar residues" evidence="1">
    <location>
        <begin position="47"/>
        <end position="71"/>
    </location>
</feature>